<dbReference type="RefSeq" id="WP_181887444.1">
    <property type="nucleotide sequence ID" value="NZ_CP059472.1"/>
</dbReference>
<feature type="chain" id="PRO_5044656241" evidence="1">
    <location>
        <begin position="20"/>
        <end position="133"/>
    </location>
</feature>
<evidence type="ECO:0000313" key="5">
    <source>
        <dbReference type="Proteomes" id="UP000539710"/>
    </source>
</evidence>
<dbReference type="KEGG" id="cbau:H1R16_03580"/>
<keyword evidence="1" id="KW-0732">Signal</keyword>
<evidence type="ECO:0000256" key="1">
    <source>
        <dbReference type="SAM" id="SignalP"/>
    </source>
</evidence>
<dbReference type="AlphaFoldDB" id="A0A7D7LT07"/>
<dbReference type="Proteomes" id="UP000539710">
    <property type="component" value="Unassembled WGS sequence"/>
</dbReference>
<gene>
    <name evidence="3" type="ORF">H1R16_03580</name>
    <name evidence="2" type="ORF">H2507_09170</name>
</gene>
<feature type="signal peptide" evidence="1">
    <location>
        <begin position="1"/>
        <end position="19"/>
    </location>
</feature>
<protein>
    <submittedName>
        <fullName evidence="3">Uncharacterized protein</fullName>
    </submittedName>
</protein>
<dbReference type="EMBL" id="CP059472">
    <property type="protein sequence ID" value="QMS99098.1"/>
    <property type="molecule type" value="Genomic_DNA"/>
</dbReference>
<name>A0A7D7LT07_9FLAO</name>
<evidence type="ECO:0000313" key="3">
    <source>
        <dbReference type="EMBL" id="QMS99098.1"/>
    </source>
</evidence>
<keyword evidence="5" id="KW-1185">Reference proteome</keyword>
<evidence type="ECO:0000313" key="2">
    <source>
        <dbReference type="EMBL" id="MBA5247338.1"/>
    </source>
</evidence>
<reference evidence="5" key="2">
    <citation type="submission" date="2020-07" db="EMBL/GenBank/DDBJ databases">
        <title>Flavobacterium sp. xlx-214.</title>
        <authorList>
            <person name="Yang C."/>
        </authorList>
    </citation>
    <scope>NUCLEOTIDE SEQUENCE [LARGE SCALE GENOMIC DNA]</scope>
    <source>
        <strain evidence="5">CX-624</strain>
    </source>
</reference>
<dbReference type="Proteomes" id="UP000515349">
    <property type="component" value="Chromosome"/>
</dbReference>
<reference evidence="3 4" key="1">
    <citation type="submission" date="2020-07" db="EMBL/GenBank/DDBJ databases">
        <title>Chryseobacterium sp.cx-624.</title>
        <authorList>
            <person name="Yang C."/>
        </authorList>
    </citation>
    <scope>NUCLEOTIDE SEQUENCE [LARGE SCALE GENOMIC DNA]</scope>
    <source>
        <strain evidence="3">Cx-624</strain>
        <strain evidence="4">cx-624</strain>
    </source>
</reference>
<proteinExistence type="predicted"/>
<reference evidence="2" key="3">
    <citation type="submission" date="2020-07" db="EMBL/GenBank/DDBJ databases">
        <authorList>
            <person name="Yang C."/>
        </authorList>
    </citation>
    <scope>NUCLEOTIDE SEQUENCE</scope>
    <source>
        <strain evidence="2">Cx-624</strain>
    </source>
</reference>
<accession>A0A7D7LT07</accession>
<evidence type="ECO:0000313" key="4">
    <source>
        <dbReference type="Proteomes" id="UP000515349"/>
    </source>
</evidence>
<dbReference type="EMBL" id="JACEUX010000003">
    <property type="protein sequence ID" value="MBA5247338.1"/>
    <property type="molecule type" value="Genomic_DNA"/>
</dbReference>
<sequence>MKKAITFILILLNLQMSFAQEVPLYEINSNNVLDYYGQIATANLNPASTTVAAQIGNNNFIEITDTSAAMINIFQLGDNNTTLYQNINSYPGKADISIRGSNNLINIEGSNSISDGMKMNINADDMTILMRNN</sequence>
<organism evidence="3 4">
    <name type="scientific">Marnyiella aurantia</name>
    <dbReference type="NCBI Taxonomy" id="2758037"/>
    <lineage>
        <taxon>Bacteria</taxon>
        <taxon>Pseudomonadati</taxon>
        <taxon>Bacteroidota</taxon>
        <taxon>Flavobacteriia</taxon>
        <taxon>Flavobacteriales</taxon>
        <taxon>Weeksellaceae</taxon>
        <taxon>Marnyiella</taxon>
    </lineage>
</organism>